<proteinExistence type="predicted"/>
<dbReference type="PROSITE" id="PS51191">
    <property type="entry name" value="FEMABX"/>
    <property type="match status" value="1"/>
</dbReference>
<dbReference type="Proteomes" id="UP001321475">
    <property type="component" value="Chromosome"/>
</dbReference>
<dbReference type="Pfam" id="PF02388">
    <property type="entry name" value="FemAB"/>
    <property type="match status" value="1"/>
</dbReference>
<evidence type="ECO:0000313" key="1">
    <source>
        <dbReference type="EMBL" id="BDZ43395.1"/>
    </source>
</evidence>
<dbReference type="InterPro" id="IPR003447">
    <property type="entry name" value="FEMABX"/>
</dbReference>
<dbReference type="InterPro" id="IPR016181">
    <property type="entry name" value="Acyl_CoA_acyltransferase"/>
</dbReference>
<dbReference type="Gene3D" id="3.40.630.30">
    <property type="match status" value="1"/>
</dbReference>
<reference evidence="2" key="1">
    <citation type="journal article" date="2019" name="Int. J. Syst. Evol. Microbiol.">
        <title>The Global Catalogue of Microorganisms (GCM) 10K type strain sequencing project: providing services to taxonomists for standard genome sequencing and annotation.</title>
        <authorList>
            <consortium name="The Broad Institute Genomics Platform"/>
            <consortium name="The Broad Institute Genome Sequencing Center for Infectious Disease"/>
            <person name="Wu L."/>
            <person name="Ma J."/>
        </authorList>
    </citation>
    <scope>NUCLEOTIDE SEQUENCE [LARGE SCALE GENOMIC DNA]</scope>
    <source>
        <strain evidence="2">NBRC 108565</strain>
    </source>
</reference>
<gene>
    <name evidence="1" type="ORF">GCM10025865_26940</name>
</gene>
<organism evidence="1 2">
    <name type="scientific">Paraoerskovia sediminicola</name>
    <dbReference type="NCBI Taxonomy" id="1138587"/>
    <lineage>
        <taxon>Bacteria</taxon>
        <taxon>Bacillati</taxon>
        <taxon>Actinomycetota</taxon>
        <taxon>Actinomycetes</taxon>
        <taxon>Micrococcales</taxon>
        <taxon>Cellulomonadaceae</taxon>
        <taxon>Paraoerskovia</taxon>
    </lineage>
</organism>
<protein>
    <recommendedName>
        <fullName evidence="3">BioF2-like acetyltransferase domain-containing protein</fullName>
    </recommendedName>
</protein>
<evidence type="ECO:0000313" key="2">
    <source>
        <dbReference type="Proteomes" id="UP001321475"/>
    </source>
</evidence>
<accession>A0ABM8G5L1</accession>
<name>A0ABM8G5L1_9CELL</name>
<dbReference type="EMBL" id="AP027729">
    <property type="protein sequence ID" value="BDZ43395.1"/>
    <property type="molecule type" value="Genomic_DNA"/>
</dbReference>
<dbReference type="SUPFAM" id="SSF55729">
    <property type="entry name" value="Acyl-CoA N-acyltransferases (Nat)"/>
    <property type="match status" value="1"/>
</dbReference>
<sequence>MLGAFEDGKLTAFLWYATSDRLAFMLYGGTNDASRESRANFGLTWYAIRRFKEQGIEVLDFNGLLNDGISRFKRSFGQRDDHLVGSIDVAFSPLWSVWNRLLPTAKTVLRRVKGQRPSKDENEH</sequence>
<evidence type="ECO:0008006" key="3">
    <source>
        <dbReference type="Google" id="ProtNLM"/>
    </source>
</evidence>
<keyword evidence="2" id="KW-1185">Reference proteome</keyword>